<evidence type="ECO:0000256" key="2">
    <source>
        <dbReference type="ARBA" id="ARBA00022475"/>
    </source>
</evidence>
<sequence length="300" mass="32623">MSGGADEPGLWRKVYQVFADAIGHFGNDDGFAVASHVALFSLMALFPFLIFVTALAGFMGLTEVAKQASDLIFDTWPPEVAQPVVQQIHAVLTQPRGDLLTFGVIVTIWFSSNGVEALRTALNRAYRVKETRNWFYCRAQSILAVLLGSFVLLVFTGLIVLGPLIWSVLARHLPFLAEFGYQANLIRYGVTSVLLVLALFLAHIVLPNGRRGVSDVLPGVVITLLLWITSGAAFGAYLARFANYVSLYAGLAGVMTALVFLYLTAAIFILGGEFNAAILRQRKIRGWHKTSAADTPSAQS</sequence>
<proteinExistence type="predicted"/>
<accession>A0A1U7JJV2</accession>
<feature type="transmembrane region" description="Helical" evidence="6">
    <location>
        <begin position="216"/>
        <end position="239"/>
    </location>
</feature>
<feature type="transmembrane region" description="Helical" evidence="6">
    <location>
        <begin position="245"/>
        <end position="270"/>
    </location>
</feature>
<dbReference type="Proteomes" id="UP000185783">
    <property type="component" value="Unassembled WGS sequence"/>
</dbReference>
<dbReference type="EMBL" id="LVVZ01000010">
    <property type="protein sequence ID" value="OKL44931.1"/>
    <property type="molecule type" value="Genomic_DNA"/>
</dbReference>
<dbReference type="AlphaFoldDB" id="A0A1U7JJV2"/>
<keyword evidence="8" id="KW-1185">Reference proteome</keyword>
<keyword evidence="4 6" id="KW-1133">Transmembrane helix</keyword>
<name>A0A1U7JJV2_9HYPH</name>
<dbReference type="GO" id="GO:0005886">
    <property type="term" value="C:plasma membrane"/>
    <property type="evidence" value="ECO:0007669"/>
    <property type="project" value="UniProtKB-SubCell"/>
</dbReference>
<organism evidence="7 8">
    <name type="scientific">Pseudovibrio exalbescens</name>
    <dbReference type="NCBI Taxonomy" id="197461"/>
    <lineage>
        <taxon>Bacteria</taxon>
        <taxon>Pseudomonadati</taxon>
        <taxon>Pseudomonadota</taxon>
        <taxon>Alphaproteobacteria</taxon>
        <taxon>Hyphomicrobiales</taxon>
        <taxon>Stappiaceae</taxon>
        <taxon>Pseudovibrio</taxon>
    </lineage>
</organism>
<dbReference type="PANTHER" id="PTHR30213:SF0">
    <property type="entry name" value="UPF0761 MEMBRANE PROTEIN YIHY"/>
    <property type="match status" value="1"/>
</dbReference>
<evidence type="ECO:0000256" key="3">
    <source>
        <dbReference type="ARBA" id="ARBA00022692"/>
    </source>
</evidence>
<evidence type="ECO:0000256" key="5">
    <source>
        <dbReference type="ARBA" id="ARBA00023136"/>
    </source>
</evidence>
<dbReference type="STRING" id="197461.A3843_05830"/>
<protein>
    <submittedName>
        <fullName evidence="7">Uncharacterized protein</fullName>
    </submittedName>
</protein>
<dbReference type="InterPro" id="IPR017039">
    <property type="entry name" value="Virul_fac_BrkB"/>
</dbReference>
<feature type="transmembrane region" description="Helical" evidence="6">
    <location>
        <begin position="37"/>
        <end position="61"/>
    </location>
</feature>
<dbReference type="Pfam" id="PF03631">
    <property type="entry name" value="Virul_fac_BrkB"/>
    <property type="match status" value="1"/>
</dbReference>
<dbReference type="OrthoDB" id="7163777at2"/>
<dbReference type="NCBIfam" id="TIGR00765">
    <property type="entry name" value="yihY_not_rbn"/>
    <property type="match status" value="1"/>
</dbReference>
<comment type="caution">
    <text evidence="7">The sequence shown here is derived from an EMBL/GenBank/DDBJ whole genome shotgun (WGS) entry which is preliminary data.</text>
</comment>
<dbReference type="PANTHER" id="PTHR30213">
    <property type="entry name" value="INNER MEMBRANE PROTEIN YHJD"/>
    <property type="match status" value="1"/>
</dbReference>
<evidence type="ECO:0000313" key="8">
    <source>
        <dbReference type="Proteomes" id="UP000185783"/>
    </source>
</evidence>
<comment type="subcellular location">
    <subcellularLocation>
        <location evidence="1">Cell membrane</location>
        <topology evidence="1">Multi-pass membrane protein</topology>
    </subcellularLocation>
</comment>
<dbReference type="RefSeq" id="WP_051269161.1">
    <property type="nucleotide sequence ID" value="NZ_LVVZ01000010.1"/>
</dbReference>
<evidence type="ECO:0000256" key="4">
    <source>
        <dbReference type="ARBA" id="ARBA00022989"/>
    </source>
</evidence>
<evidence type="ECO:0000313" key="7">
    <source>
        <dbReference type="EMBL" id="OKL44931.1"/>
    </source>
</evidence>
<gene>
    <name evidence="7" type="ORF">A3843_05830</name>
</gene>
<keyword evidence="5 6" id="KW-0472">Membrane</keyword>
<keyword evidence="2" id="KW-1003">Cell membrane</keyword>
<reference evidence="7 8" key="1">
    <citation type="submission" date="2016-03" db="EMBL/GenBank/DDBJ databases">
        <title>Genome sequence of Nesiotobacter sp. nov., a moderately halophilic alphaproteobacterium isolated from the Yellow Sea, China.</title>
        <authorList>
            <person name="Zhang G."/>
            <person name="Zhang R."/>
        </authorList>
    </citation>
    <scope>NUCLEOTIDE SEQUENCE [LARGE SCALE GENOMIC DNA]</scope>
    <source>
        <strain evidence="7 8">WB1-6</strain>
    </source>
</reference>
<evidence type="ECO:0000256" key="1">
    <source>
        <dbReference type="ARBA" id="ARBA00004651"/>
    </source>
</evidence>
<feature type="transmembrane region" description="Helical" evidence="6">
    <location>
        <begin position="185"/>
        <end position="204"/>
    </location>
</feature>
<dbReference type="PIRSF" id="PIRSF035875">
    <property type="entry name" value="RNase_BN"/>
    <property type="match status" value="1"/>
</dbReference>
<evidence type="ECO:0000256" key="6">
    <source>
        <dbReference type="SAM" id="Phobius"/>
    </source>
</evidence>
<feature type="transmembrane region" description="Helical" evidence="6">
    <location>
        <begin position="142"/>
        <end position="165"/>
    </location>
</feature>
<keyword evidence="3 6" id="KW-0812">Transmembrane</keyword>